<proteinExistence type="predicted"/>
<evidence type="ECO:0000313" key="1">
    <source>
        <dbReference type="EMBL" id="MED3561482.1"/>
    </source>
</evidence>
<protein>
    <submittedName>
        <fullName evidence="1">DUF4878 domain-containing protein</fullName>
    </submittedName>
</protein>
<name>A0ABU6N5J7_9BACI</name>
<evidence type="ECO:0000313" key="2">
    <source>
        <dbReference type="Proteomes" id="UP001330749"/>
    </source>
</evidence>
<organism evidence="1 2">
    <name type="scientific">Bacillus xiapuensis</name>
    <dbReference type="NCBI Taxonomy" id="2014075"/>
    <lineage>
        <taxon>Bacteria</taxon>
        <taxon>Bacillati</taxon>
        <taxon>Bacillota</taxon>
        <taxon>Bacilli</taxon>
        <taxon>Bacillales</taxon>
        <taxon>Bacillaceae</taxon>
        <taxon>Bacillus</taxon>
    </lineage>
</organism>
<sequence>MKLKSKRNVIIGLGLLIALSAIFLVAFKDKHELTPAETILAYHEKAKAGAIEDTKEYVSEQVLKDFESGKYWHYGSYNNFVADYAKNTISVRPVTKTETINGMSATIEVQIVTSNQMKKTEKYYLVKEWGKWRIAK</sequence>
<dbReference type="Proteomes" id="UP001330749">
    <property type="component" value="Unassembled WGS sequence"/>
</dbReference>
<dbReference type="RefSeq" id="WP_327966352.1">
    <property type="nucleotide sequence ID" value="NZ_JARMQG010000027.1"/>
</dbReference>
<keyword evidence="2" id="KW-1185">Reference proteome</keyword>
<gene>
    <name evidence="1" type="ORF">P4447_02820</name>
</gene>
<accession>A0ABU6N5J7</accession>
<reference evidence="1 2" key="1">
    <citation type="submission" date="2023-03" db="EMBL/GenBank/DDBJ databases">
        <title>Bacillus Genome Sequencing.</title>
        <authorList>
            <person name="Dunlap C."/>
        </authorList>
    </citation>
    <scope>NUCLEOTIDE SEQUENCE [LARGE SCALE GENOMIC DNA]</scope>
    <source>
        <strain evidence="1 2">B-14544</strain>
    </source>
</reference>
<comment type="caution">
    <text evidence="1">The sequence shown here is derived from an EMBL/GenBank/DDBJ whole genome shotgun (WGS) entry which is preliminary data.</text>
</comment>
<dbReference type="EMBL" id="JARMQG010000027">
    <property type="protein sequence ID" value="MED3561482.1"/>
    <property type="molecule type" value="Genomic_DNA"/>
</dbReference>